<dbReference type="NCBIfam" id="NF008003">
    <property type="entry name" value="PRK10729.1"/>
    <property type="match status" value="1"/>
</dbReference>
<dbReference type="GO" id="GO:0046872">
    <property type="term" value="F:metal ion binding"/>
    <property type="evidence" value="ECO:0007669"/>
    <property type="project" value="UniProtKB-KW"/>
</dbReference>
<dbReference type="InterPro" id="IPR020084">
    <property type="entry name" value="NUDIX_hydrolase_CS"/>
</dbReference>
<feature type="binding site" evidence="13">
    <location>
        <position position="115"/>
    </location>
    <ligand>
        <name>Mg(2+)</name>
        <dbReference type="ChEBI" id="CHEBI:18420"/>
        <label>1</label>
    </ligand>
</feature>
<evidence type="ECO:0000259" key="15">
    <source>
        <dbReference type="PROSITE" id="PS51462"/>
    </source>
</evidence>
<evidence type="ECO:0000313" key="16">
    <source>
        <dbReference type="EMBL" id="TDN41203.1"/>
    </source>
</evidence>
<comment type="similarity">
    <text evidence="2">Belongs to the Nudix hydrolase family. NudF subfamily.</text>
</comment>
<evidence type="ECO:0000256" key="13">
    <source>
        <dbReference type="PIRSR" id="PIRSR604385-2"/>
    </source>
</evidence>
<comment type="catalytic activity">
    <reaction evidence="12">
        <text>ADP-D-ribose + H2O = D-ribose 5-phosphate + AMP + 2 H(+)</text>
        <dbReference type="Rhea" id="RHEA:10412"/>
        <dbReference type="ChEBI" id="CHEBI:15377"/>
        <dbReference type="ChEBI" id="CHEBI:15378"/>
        <dbReference type="ChEBI" id="CHEBI:57967"/>
        <dbReference type="ChEBI" id="CHEBI:78346"/>
        <dbReference type="ChEBI" id="CHEBI:456215"/>
        <dbReference type="EC" id="3.6.1.13"/>
    </reaction>
</comment>
<evidence type="ECO:0000256" key="7">
    <source>
        <dbReference type="ARBA" id="ARBA00022842"/>
    </source>
</evidence>
<evidence type="ECO:0000256" key="12">
    <source>
        <dbReference type="ARBA" id="ARBA00049546"/>
    </source>
</evidence>
<comment type="function">
    <text evidence="8">Acts on ADP-mannose and ADP-glucose as well as ADP-ribose. Prevents glycogen biosynthesis. The reaction catalyzed by this enzyme is a limiting step of the gluconeogenic process.</text>
</comment>
<evidence type="ECO:0000256" key="9">
    <source>
        <dbReference type="ARBA" id="ARBA00030162"/>
    </source>
</evidence>
<dbReference type="NCBIfam" id="TIGR00052">
    <property type="entry name" value="nudix-type nucleoside diphosphatase, YffH/AdpP family"/>
    <property type="match status" value="1"/>
</dbReference>
<dbReference type="SUPFAM" id="SSF55811">
    <property type="entry name" value="Nudix"/>
    <property type="match status" value="1"/>
</dbReference>
<dbReference type="EC" id="3.6.1.13" evidence="3"/>
<feature type="short sequence motif" description="Nudix box" evidence="14">
    <location>
        <begin position="96"/>
        <end position="118"/>
    </location>
</feature>
<feature type="domain" description="Nudix hydrolase" evidence="15">
    <location>
        <begin position="51"/>
        <end position="197"/>
    </location>
</feature>
<dbReference type="InterPro" id="IPR000086">
    <property type="entry name" value="NUDIX_hydrolase_dom"/>
</dbReference>
<evidence type="ECO:0000256" key="8">
    <source>
        <dbReference type="ARBA" id="ARBA00025164"/>
    </source>
</evidence>
<keyword evidence="5 13" id="KW-0479">Metal-binding</keyword>
<evidence type="ECO:0000313" key="17">
    <source>
        <dbReference type="Proteomes" id="UP000294998"/>
    </source>
</evidence>
<dbReference type="PROSITE" id="PS00893">
    <property type="entry name" value="NUDIX_BOX"/>
    <property type="match status" value="1"/>
</dbReference>
<proteinExistence type="inferred from homology"/>
<dbReference type="InterPro" id="IPR004385">
    <property type="entry name" value="NDP_pyrophosphatase"/>
</dbReference>
<evidence type="ECO:0000256" key="14">
    <source>
        <dbReference type="PIRSR" id="PIRSR604385-3"/>
    </source>
</evidence>
<dbReference type="AlphaFoldDB" id="A0AAQ2BK50"/>
<dbReference type="CDD" id="cd24155">
    <property type="entry name" value="NUDIX_ADPRase"/>
    <property type="match status" value="1"/>
</dbReference>
<feature type="binding site" evidence="13">
    <location>
        <position position="95"/>
    </location>
    <ligand>
        <name>Mg(2+)</name>
        <dbReference type="ChEBI" id="CHEBI:18420"/>
        <label>1</label>
    </ligand>
</feature>
<accession>A0AAQ2BK50</accession>
<evidence type="ECO:0000256" key="2">
    <source>
        <dbReference type="ARBA" id="ARBA00007482"/>
    </source>
</evidence>
<name>A0AAQ2BK50_HAEHA</name>
<evidence type="ECO:0000256" key="5">
    <source>
        <dbReference type="ARBA" id="ARBA00022723"/>
    </source>
</evidence>
<sequence length="210" mass="23671">MSEIQHFSQQDIEILGEQTLYEGFFTLKRIQFKHKLFAGGESGVVTRELLIKGAASAVIAYDPKEDSVILVEQVRIGAAYYPESNRSPWLLELIAGMVEKGEKPEEVALRESEEEAGIQVKNLMHCLSVWDSPGGTVERIHLFAGEVDSSQAKGIHGLAEENEDIRVHVVKREQAYQWMCEGKIDNGIAVIGLQWLQLNYAQLQQRWKCS</sequence>
<dbReference type="PANTHER" id="PTHR11839:SF5">
    <property type="entry name" value="ADP-RIBOSE PYROPHOSPHATASE"/>
    <property type="match status" value="1"/>
</dbReference>
<protein>
    <recommendedName>
        <fullName evidence="4">ADP-ribose pyrophosphatase</fullName>
        <ecNumber evidence="3">3.6.1.13</ecNumber>
    </recommendedName>
    <alternativeName>
        <fullName evidence="9">ADP-ribose diphosphatase</fullName>
    </alternativeName>
    <alternativeName>
        <fullName evidence="11">ADP-ribose phosphohydrolase</fullName>
    </alternativeName>
    <alternativeName>
        <fullName evidence="10">Adenosine diphosphoribose pyrophosphatase</fullName>
    </alternativeName>
</protein>
<feature type="binding site" evidence="13">
    <location>
        <position position="163"/>
    </location>
    <ligand>
        <name>Mg(2+)</name>
        <dbReference type="ChEBI" id="CHEBI:18420"/>
        <label>1</label>
    </ligand>
</feature>
<dbReference type="GO" id="GO:0047631">
    <property type="term" value="F:ADP-ribose diphosphatase activity"/>
    <property type="evidence" value="ECO:0007669"/>
    <property type="project" value="UniProtKB-EC"/>
</dbReference>
<organism evidence="16 17">
    <name type="scientific">Haemophilus haemolyticus</name>
    <dbReference type="NCBI Taxonomy" id="726"/>
    <lineage>
        <taxon>Bacteria</taxon>
        <taxon>Pseudomonadati</taxon>
        <taxon>Pseudomonadota</taxon>
        <taxon>Gammaproteobacteria</taxon>
        <taxon>Pasteurellales</taxon>
        <taxon>Pasteurellaceae</taxon>
        <taxon>Haemophilus</taxon>
    </lineage>
</organism>
<dbReference type="GO" id="GO:0019693">
    <property type="term" value="P:ribose phosphate metabolic process"/>
    <property type="evidence" value="ECO:0007669"/>
    <property type="project" value="TreeGrafter"/>
</dbReference>
<dbReference type="Proteomes" id="UP000294998">
    <property type="component" value="Unassembled WGS sequence"/>
</dbReference>
<dbReference type="EMBL" id="RWKG01000031">
    <property type="protein sequence ID" value="TDN41203.1"/>
    <property type="molecule type" value="Genomic_DNA"/>
</dbReference>
<evidence type="ECO:0000256" key="3">
    <source>
        <dbReference type="ARBA" id="ARBA00012453"/>
    </source>
</evidence>
<comment type="caution">
    <text evidence="16">The sequence shown here is derived from an EMBL/GenBank/DDBJ whole genome shotgun (WGS) entry which is preliminary data.</text>
</comment>
<dbReference type="Gene3D" id="3.90.79.10">
    <property type="entry name" value="Nucleoside Triphosphate Pyrophosphohydrolase"/>
    <property type="match status" value="1"/>
</dbReference>
<gene>
    <name evidence="16" type="ORF">EGH31_1220</name>
</gene>
<feature type="binding site" evidence="13">
    <location>
        <position position="111"/>
    </location>
    <ligand>
        <name>Mg(2+)</name>
        <dbReference type="ChEBI" id="CHEBI:18420"/>
        <label>1</label>
    </ligand>
</feature>
<comment type="cofactor">
    <cofactor evidence="1 13">
        <name>Mg(2+)</name>
        <dbReference type="ChEBI" id="CHEBI:18420"/>
    </cofactor>
</comment>
<evidence type="ECO:0000256" key="1">
    <source>
        <dbReference type="ARBA" id="ARBA00001946"/>
    </source>
</evidence>
<dbReference type="FunFam" id="3.90.79.10:FF:000011">
    <property type="entry name" value="ADP-ribose pyrophosphatase"/>
    <property type="match status" value="1"/>
</dbReference>
<dbReference type="PANTHER" id="PTHR11839">
    <property type="entry name" value="UDP/ADP-SUGAR PYROPHOSPHATASE"/>
    <property type="match status" value="1"/>
</dbReference>
<dbReference type="GO" id="GO:0019144">
    <property type="term" value="F:ADP-sugar diphosphatase activity"/>
    <property type="evidence" value="ECO:0007669"/>
    <property type="project" value="TreeGrafter"/>
</dbReference>
<evidence type="ECO:0000256" key="10">
    <source>
        <dbReference type="ARBA" id="ARBA00030308"/>
    </source>
</evidence>
<evidence type="ECO:0000256" key="6">
    <source>
        <dbReference type="ARBA" id="ARBA00022801"/>
    </source>
</evidence>
<evidence type="ECO:0000256" key="11">
    <source>
        <dbReference type="ARBA" id="ARBA00033056"/>
    </source>
</evidence>
<dbReference type="RefSeq" id="WP_133498952.1">
    <property type="nucleotide sequence ID" value="NZ_RWKG01000031.1"/>
</dbReference>
<reference evidence="16 17" key="1">
    <citation type="submission" date="2018-12" db="EMBL/GenBank/DDBJ databases">
        <authorList>
            <person name="Fluit A.C."/>
        </authorList>
    </citation>
    <scope>NUCLEOTIDE SEQUENCE [LARGE SCALE GENOMIC DNA]</scope>
    <source>
        <strain evidence="16 17">16-549009</strain>
    </source>
</reference>
<evidence type="ECO:0000256" key="4">
    <source>
        <dbReference type="ARBA" id="ARBA00013297"/>
    </source>
</evidence>
<keyword evidence="7 13" id="KW-0460">Magnesium</keyword>
<dbReference type="GO" id="GO:0005829">
    <property type="term" value="C:cytosol"/>
    <property type="evidence" value="ECO:0007669"/>
    <property type="project" value="TreeGrafter"/>
</dbReference>
<dbReference type="Pfam" id="PF00293">
    <property type="entry name" value="NUDIX"/>
    <property type="match status" value="1"/>
</dbReference>
<keyword evidence="6 16" id="KW-0378">Hydrolase</keyword>
<dbReference type="PROSITE" id="PS51462">
    <property type="entry name" value="NUDIX"/>
    <property type="match status" value="1"/>
</dbReference>
<dbReference type="GO" id="GO:0006753">
    <property type="term" value="P:nucleoside phosphate metabolic process"/>
    <property type="evidence" value="ECO:0007669"/>
    <property type="project" value="TreeGrafter"/>
</dbReference>
<dbReference type="InterPro" id="IPR015797">
    <property type="entry name" value="NUDIX_hydrolase-like_dom_sf"/>
</dbReference>